<name>A0A4R4E5S1_9BACT</name>
<dbReference type="AlphaFoldDB" id="A0A4R4E5S1"/>
<dbReference type="Proteomes" id="UP000295164">
    <property type="component" value="Unassembled WGS sequence"/>
</dbReference>
<protein>
    <submittedName>
        <fullName evidence="1">Uncharacterized protein</fullName>
    </submittedName>
</protein>
<comment type="caution">
    <text evidence="1">The sequence shown here is derived from an EMBL/GenBank/DDBJ whole genome shotgun (WGS) entry which is preliminary data.</text>
</comment>
<accession>A0A4R4E5S1</accession>
<organism evidence="1 2">
    <name type="scientific">Flaviaesturariibacter aridisoli</name>
    <dbReference type="NCBI Taxonomy" id="2545761"/>
    <lineage>
        <taxon>Bacteria</taxon>
        <taxon>Pseudomonadati</taxon>
        <taxon>Bacteroidota</taxon>
        <taxon>Chitinophagia</taxon>
        <taxon>Chitinophagales</taxon>
        <taxon>Chitinophagaceae</taxon>
        <taxon>Flaviaestuariibacter</taxon>
    </lineage>
</organism>
<reference evidence="1 2" key="1">
    <citation type="submission" date="2019-03" db="EMBL/GenBank/DDBJ databases">
        <authorList>
            <person name="Kim M.K.M."/>
        </authorList>
    </citation>
    <scope>NUCLEOTIDE SEQUENCE [LARGE SCALE GENOMIC DNA]</scope>
    <source>
        <strain evidence="1 2">17J68-15</strain>
    </source>
</reference>
<dbReference type="RefSeq" id="WP_131850359.1">
    <property type="nucleotide sequence ID" value="NZ_SKFH01000001.1"/>
</dbReference>
<keyword evidence="2" id="KW-1185">Reference proteome</keyword>
<sequence length="192" mass="21212">MQLHTLRLPLPRLGDFLAPVSRSAYYESLIGDSLPGLYRELGGSFPFRHACTASLEAPGLRFGSSPLQVALQLGLPRHVQKREGVRIALYGSRCGRRGAYVICHFVKGRLALVQQVFPAFSDAGTEVAALLAQQYGLRLPAQEEDFLLFNAAGQRLVVRRDRSVQLFYLGGEGLPDLSDGLPHRTAWYATHH</sequence>
<evidence type="ECO:0000313" key="1">
    <source>
        <dbReference type="EMBL" id="TCZ75004.1"/>
    </source>
</evidence>
<proteinExistence type="predicted"/>
<evidence type="ECO:0000313" key="2">
    <source>
        <dbReference type="Proteomes" id="UP000295164"/>
    </source>
</evidence>
<dbReference type="EMBL" id="SKFH01000001">
    <property type="protein sequence ID" value="TCZ75004.1"/>
    <property type="molecule type" value="Genomic_DNA"/>
</dbReference>
<gene>
    <name evidence="1" type="ORF">E0486_01475</name>
</gene>